<dbReference type="SUPFAM" id="SSF53649">
    <property type="entry name" value="Alkaline phosphatase-like"/>
    <property type="match status" value="1"/>
</dbReference>
<keyword evidence="1" id="KW-0378">Hydrolase</keyword>
<dbReference type="EMBL" id="QRVU01000018">
    <property type="protein sequence ID" value="RGS71497.1"/>
    <property type="molecule type" value="Genomic_DNA"/>
</dbReference>
<dbReference type="NCBIfam" id="TIGR01484">
    <property type="entry name" value="HAD-SF-IIB"/>
    <property type="match status" value="1"/>
</dbReference>
<dbReference type="InterPro" id="IPR017850">
    <property type="entry name" value="Alkaline_phosphatase_core_sf"/>
</dbReference>
<protein>
    <submittedName>
        <fullName evidence="1">HAD-IIB family hydrolase</fullName>
    </submittedName>
</protein>
<accession>A0A3E5GV22</accession>
<dbReference type="Pfam" id="PF08282">
    <property type="entry name" value="Hydrolase_3"/>
    <property type="match status" value="1"/>
</dbReference>
<dbReference type="InterPro" id="IPR002591">
    <property type="entry name" value="Phosphodiest/P_Trfase"/>
</dbReference>
<dbReference type="Pfam" id="PF01663">
    <property type="entry name" value="Phosphodiest"/>
    <property type="match status" value="1"/>
</dbReference>
<dbReference type="InterPro" id="IPR036412">
    <property type="entry name" value="HAD-like_sf"/>
</dbReference>
<proteinExistence type="predicted"/>
<evidence type="ECO:0000313" key="3">
    <source>
        <dbReference type="Proteomes" id="UP000261055"/>
    </source>
</evidence>
<dbReference type="Gene3D" id="3.40.720.10">
    <property type="entry name" value="Alkaline Phosphatase, subunit A"/>
    <property type="match status" value="1"/>
</dbReference>
<dbReference type="GO" id="GO:0005829">
    <property type="term" value="C:cytosol"/>
    <property type="evidence" value="ECO:0007669"/>
    <property type="project" value="TreeGrafter"/>
</dbReference>
<gene>
    <name evidence="2" type="ORF">DWX78_05300</name>
    <name evidence="1" type="ORF">DXB12_04070</name>
</gene>
<dbReference type="Proteomes" id="UP000261055">
    <property type="component" value="Unassembled WGS sequence"/>
</dbReference>
<evidence type="ECO:0000313" key="4">
    <source>
        <dbReference type="Proteomes" id="UP000285981"/>
    </source>
</evidence>
<keyword evidence="3" id="KW-1185">Reference proteome</keyword>
<organism evidence="1 3">
    <name type="scientific">Dorea formicigenerans</name>
    <dbReference type="NCBI Taxonomy" id="39486"/>
    <lineage>
        <taxon>Bacteria</taxon>
        <taxon>Bacillati</taxon>
        <taxon>Bacillota</taxon>
        <taxon>Clostridia</taxon>
        <taxon>Lachnospirales</taxon>
        <taxon>Lachnospiraceae</taxon>
        <taxon>Dorea</taxon>
    </lineage>
</organism>
<sequence length="639" mass="72685">MDDLYITDMDGTLLNSNGQLSAPSYNYLKLLLSKSFPFTIASGRSPLSVCSIFKNLNFVIPMILLNGAIIYDFQNNKAVTSTPIPHTSRQLLDDLRQSFNLPEFQILSSASGNVISLFSSPEHWEPFWKHYRIPFQNNDPAPPSSLIYTIFMDHHPEQLEYIYNTLQKTDLFSLDFYKDTYLPETWFLEIYDKHASKGQALKTLKELYNFENITCFGNGENDLSLFSESTWCCAVDNAKSSLKDHASQIIPDCDHNGVAEYLFQVYLTENLWKTLQSSPSIVQLTSTLMAYFSLKPVNSTFLPDFLKTHTCHTPHKNLIYILADGLGSNILTKHLPKNSFFNTHFKTNLVSVFPPTTVSAATALETGLYPSQSGYLGWSIYWPYLKQNIAVFTNLTDDGIPASHENIAKQYLYHPDWINELNNSNINTIEIDISYPFTDDLIAQSVEKICKFTNSPGEHILYLYLNEPDHTLHKKGTQSPDVTSLLIDIEKMMLQLSKMCADTLFVFTADHGFIDVDPLCLEDYPELMNMLQVPPSLEPRAMNLFIKPEYLEKFCSLFHKITKNTYHLYSKQEVLKNALFGPPPVHPLLEEMLGDYLAVAQTPLTLFPNRSYLDSMVATHGGLTTDELLVPLIIFESEC</sequence>
<dbReference type="PANTHER" id="PTHR10000:SF8">
    <property type="entry name" value="HAD SUPERFAMILY HYDROLASE-LIKE, TYPE 3"/>
    <property type="match status" value="1"/>
</dbReference>
<dbReference type="InterPro" id="IPR023214">
    <property type="entry name" value="HAD_sf"/>
</dbReference>
<dbReference type="Gene3D" id="3.40.50.1000">
    <property type="entry name" value="HAD superfamily/HAD-like"/>
    <property type="match status" value="1"/>
</dbReference>
<dbReference type="EMBL" id="QSVQ01000003">
    <property type="protein sequence ID" value="RGO53374.1"/>
    <property type="molecule type" value="Genomic_DNA"/>
</dbReference>
<evidence type="ECO:0000313" key="2">
    <source>
        <dbReference type="EMBL" id="RGS71497.1"/>
    </source>
</evidence>
<dbReference type="AlphaFoldDB" id="A0A3E5GV22"/>
<dbReference type="PANTHER" id="PTHR10000">
    <property type="entry name" value="PHOSPHOSERINE PHOSPHATASE"/>
    <property type="match status" value="1"/>
</dbReference>
<dbReference type="RefSeq" id="WP_117613009.1">
    <property type="nucleotide sequence ID" value="NZ_QSVQ01000003.1"/>
</dbReference>
<reference evidence="3 4" key="1">
    <citation type="submission" date="2018-08" db="EMBL/GenBank/DDBJ databases">
        <title>A genome reference for cultivated species of the human gut microbiota.</title>
        <authorList>
            <person name="Zou Y."/>
            <person name="Xue W."/>
            <person name="Luo G."/>
        </authorList>
    </citation>
    <scope>NUCLEOTIDE SEQUENCE [LARGE SCALE GENOMIC DNA]</scope>
    <source>
        <strain evidence="2 4">AF21-25</strain>
        <strain evidence="1 3">OM02-12</strain>
    </source>
</reference>
<dbReference type="Proteomes" id="UP000285981">
    <property type="component" value="Unassembled WGS sequence"/>
</dbReference>
<dbReference type="SUPFAM" id="SSF56784">
    <property type="entry name" value="HAD-like"/>
    <property type="match status" value="1"/>
</dbReference>
<name>A0A3E5GV22_9FIRM</name>
<dbReference type="InterPro" id="IPR006379">
    <property type="entry name" value="HAD-SF_hydro_IIB"/>
</dbReference>
<comment type="caution">
    <text evidence="1">The sequence shown here is derived from an EMBL/GenBank/DDBJ whole genome shotgun (WGS) entry which is preliminary data.</text>
</comment>
<evidence type="ECO:0000313" key="1">
    <source>
        <dbReference type="EMBL" id="RGO53374.1"/>
    </source>
</evidence>
<dbReference type="GO" id="GO:0000287">
    <property type="term" value="F:magnesium ion binding"/>
    <property type="evidence" value="ECO:0007669"/>
    <property type="project" value="TreeGrafter"/>
</dbReference>
<dbReference type="Gene3D" id="3.30.1240.10">
    <property type="match status" value="1"/>
</dbReference>
<dbReference type="GO" id="GO:0016791">
    <property type="term" value="F:phosphatase activity"/>
    <property type="evidence" value="ECO:0007669"/>
    <property type="project" value="TreeGrafter"/>
</dbReference>